<dbReference type="PROSITE" id="PS51683">
    <property type="entry name" value="SAM_OMT_II"/>
    <property type="match status" value="1"/>
</dbReference>
<dbReference type="Gene3D" id="3.40.50.150">
    <property type="entry name" value="Vaccinia Virus protein VP39"/>
    <property type="match status" value="2"/>
</dbReference>
<keyword evidence="1" id="KW-0489">Methyltransferase</keyword>
<dbReference type="InterPro" id="IPR001077">
    <property type="entry name" value="COMT_C"/>
</dbReference>
<evidence type="ECO:0000256" key="1">
    <source>
        <dbReference type="ARBA" id="ARBA00022603"/>
    </source>
</evidence>
<feature type="domain" description="O-methyltransferase C-terminal" evidence="4">
    <location>
        <begin position="5"/>
        <end position="84"/>
    </location>
</feature>
<dbReference type="Pfam" id="PF00891">
    <property type="entry name" value="Methyltransf_2"/>
    <property type="match status" value="2"/>
</dbReference>
<dbReference type="PANTHER" id="PTHR11746">
    <property type="entry name" value="O-METHYLTRANSFERASE"/>
    <property type="match status" value="1"/>
</dbReference>
<accession>A0A834Y5E0</accession>
<feature type="domain" description="O-methyltransferase C-terminal" evidence="4">
    <location>
        <begin position="90"/>
        <end position="168"/>
    </location>
</feature>
<evidence type="ECO:0000313" key="6">
    <source>
        <dbReference type="Proteomes" id="UP000655225"/>
    </source>
</evidence>
<dbReference type="InterPro" id="IPR029063">
    <property type="entry name" value="SAM-dependent_MTases_sf"/>
</dbReference>
<dbReference type="SUPFAM" id="SSF53335">
    <property type="entry name" value="S-adenosyl-L-methionine-dependent methyltransferases"/>
    <property type="match status" value="2"/>
</dbReference>
<dbReference type="OrthoDB" id="1606438at2759"/>
<proteinExistence type="predicted"/>
<name>A0A834Y5E0_TETSI</name>
<evidence type="ECO:0000256" key="3">
    <source>
        <dbReference type="ARBA" id="ARBA00022691"/>
    </source>
</evidence>
<dbReference type="GO" id="GO:0008171">
    <property type="term" value="F:O-methyltransferase activity"/>
    <property type="evidence" value="ECO:0007669"/>
    <property type="project" value="InterPro"/>
</dbReference>
<evidence type="ECO:0000256" key="2">
    <source>
        <dbReference type="ARBA" id="ARBA00022679"/>
    </source>
</evidence>
<evidence type="ECO:0000259" key="4">
    <source>
        <dbReference type="Pfam" id="PF00891"/>
    </source>
</evidence>
<dbReference type="EMBL" id="JABCRI010000735">
    <property type="protein sequence ID" value="KAF8369475.1"/>
    <property type="molecule type" value="Genomic_DNA"/>
</dbReference>
<evidence type="ECO:0000313" key="5">
    <source>
        <dbReference type="EMBL" id="KAF8369475.1"/>
    </source>
</evidence>
<dbReference type="InterPro" id="IPR016461">
    <property type="entry name" value="COMT-like"/>
</dbReference>
<organism evidence="5 6">
    <name type="scientific">Tetracentron sinense</name>
    <name type="common">Spur-leaf</name>
    <dbReference type="NCBI Taxonomy" id="13715"/>
    <lineage>
        <taxon>Eukaryota</taxon>
        <taxon>Viridiplantae</taxon>
        <taxon>Streptophyta</taxon>
        <taxon>Embryophyta</taxon>
        <taxon>Tracheophyta</taxon>
        <taxon>Spermatophyta</taxon>
        <taxon>Magnoliopsida</taxon>
        <taxon>Trochodendrales</taxon>
        <taxon>Trochodendraceae</taxon>
        <taxon>Tetracentron</taxon>
    </lineage>
</organism>
<dbReference type="Proteomes" id="UP000655225">
    <property type="component" value="Unassembled WGS sequence"/>
</dbReference>
<protein>
    <recommendedName>
        <fullName evidence="4">O-methyltransferase C-terminal domain-containing protein</fullName>
    </recommendedName>
</protein>
<dbReference type="OMA" id="ECCHPRS"/>
<keyword evidence="3" id="KW-0949">S-adenosyl-L-methionine</keyword>
<comment type="caution">
    <text evidence="5">The sequence shown here is derived from an EMBL/GenBank/DDBJ whole genome shotgun (WGS) entry which is preliminary data.</text>
</comment>
<sequence length="186" mass="20438">MDSKGILHDWTDDSCLKLSKKCYEALQGVEKLIVMESIVPDASETTLGAKLLCRKDVLMMSQTTGGKERTLQKYTALANGAGFSGVKFGILHDWTDDSCLKLLKKCHEGLEGDGKLIVMESIVPVAPETTLATKFVCRKDLLMMSQTAGGKERTQQGYTALAIGAGFSGVRFVCHSNPFWVMEFYK</sequence>
<dbReference type="AlphaFoldDB" id="A0A834Y5E0"/>
<keyword evidence="6" id="KW-1185">Reference proteome</keyword>
<reference evidence="5 6" key="1">
    <citation type="submission" date="2020-04" db="EMBL/GenBank/DDBJ databases">
        <title>Plant Genome Project.</title>
        <authorList>
            <person name="Zhang R.-G."/>
        </authorList>
    </citation>
    <scope>NUCLEOTIDE SEQUENCE [LARGE SCALE GENOMIC DNA]</scope>
    <source>
        <strain evidence="5">YNK0</strain>
        <tissue evidence="5">Leaf</tissue>
    </source>
</reference>
<keyword evidence="2" id="KW-0808">Transferase</keyword>
<dbReference type="GO" id="GO:0032259">
    <property type="term" value="P:methylation"/>
    <property type="evidence" value="ECO:0007669"/>
    <property type="project" value="UniProtKB-KW"/>
</dbReference>
<gene>
    <name evidence="5" type="ORF">HHK36_032510</name>
</gene>